<dbReference type="EMBL" id="CP021422">
    <property type="protein sequence ID" value="ASB40666.1"/>
    <property type="molecule type" value="Genomic_DNA"/>
</dbReference>
<proteinExistence type="predicted"/>
<organism evidence="3 5">
    <name type="scientific">Acutalibacter muris</name>
    <dbReference type="NCBI Taxonomy" id="1796620"/>
    <lineage>
        <taxon>Bacteria</taxon>
        <taxon>Bacillati</taxon>
        <taxon>Bacillota</taxon>
        <taxon>Clostridia</taxon>
        <taxon>Eubacteriales</taxon>
        <taxon>Acutalibacteraceae</taxon>
        <taxon>Acutalibacter</taxon>
    </lineage>
</organism>
<accession>A0A1Z2XQH3</accession>
<keyword evidence="1" id="KW-0472">Membrane</keyword>
<dbReference type="Proteomes" id="UP000196710">
    <property type="component" value="Chromosome"/>
</dbReference>
<dbReference type="RefSeq" id="WP_066533588.1">
    <property type="nucleotide sequence ID" value="NZ_CAQHGX010000001.1"/>
</dbReference>
<keyword evidence="1" id="KW-1133">Transmembrane helix</keyword>
<reference evidence="4" key="2">
    <citation type="submission" date="2017-05" db="EMBL/GenBank/DDBJ databases">
        <title>Improved OligoMM genomes.</title>
        <authorList>
            <person name="Garzetti D."/>
        </authorList>
    </citation>
    <scope>NUCLEOTIDE SEQUENCE [LARGE SCALE GENOMIC DNA]</scope>
    <source>
        <strain evidence="4">KB18</strain>
    </source>
</reference>
<keyword evidence="1" id="KW-0812">Transmembrane</keyword>
<keyword evidence="4" id="KW-1185">Reference proteome</keyword>
<dbReference type="KEGG" id="amur:ADH66_08320"/>
<evidence type="ECO:0000313" key="4">
    <source>
        <dbReference type="Proteomes" id="UP000196710"/>
    </source>
</evidence>
<evidence type="ECO:0000256" key="1">
    <source>
        <dbReference type="SAM" id="Phobius"/>
    </source>
</evidence>
<dbReference type="Proteomes" id="UP000596035">
    <property type="component" value="Chromosome"/>
</dbReference>
<name>A0A1Z2XQH3_9FIRM</name>
<protein>
    <submittedName>
        <fullName evidence="3">TIGR04086 family membrane protein</fullName>
    </submittedName>
</protein>
<sequence>MKWVRALILSTAITAGAGLGLLSAIAFFVCRSESLPRGSVTVVTTLAACAAVFLGGLLSSISAREKGLLLGIGAGAVFLVCAGLVSVLAFRIEPGPGSVGKIAAILISGAIGGVLGANRKSKVKF</sequence>
<reference evidence="2" key="1">
    <citation type="journal article" date="2017" name="Genome Announc.">
        <title>High-Quality Whole-Genome Sequences of the Oligo-Mouse-Microbiota Bacterial Community.</title>
        <authorList>
            <person name="Garzetti D."/>
            <person name="Brugiroux S."/>
            <person name="Bunk B."/>
            <person name="Pukall R."/>
            <person name="McCoy K.D."/>
            <person name="Macpherson A.J."/>
            <person name="Stecher B."/>
        </authorList>
    </citation>
    <scope>NUCLEOTIDE SEQUENCE</scope>
    <source>
        <strain evidence="2">KB18</strain>
    </source>
</reference>
<dbReference type="AlphaFoldDB" id="A0A1Z2XQH3"/>
<dbReference type="InterPro" id="IPR023804">
    <property type="entry name" value="DUF3792_TM"/>
</dbReference>
<evidence type="ECO:0000313" key="3">
    <source>
        <dbReference type="EMBL" id="QQR29941.1"/>
    </source>
</evidence>
<dbReference type="EMBL" id="CP065321">
    <property type="protein sequence ID" value="QQR29941.1"/>
    <property type="molecule type" value="Genomic_DNA"/>
</dbReference>
<feature type="transmembrane region" description="Helical" evidence="1">
    <location>
        <begin position="98"/>
        <end position="117"/>
    </location>
</feature>
<dbReference type="Pfam" id="PF12670">
    <property type="entry name" value="DUF3792"/>
    <property type="match status" value="1"/>
</dbReference>
<feature type="transmembrane region" description="Helical" evidence="1">
    <location>
        <begin position="42"/>
        <end position="61"/>
    </location>
</feature>
<evidence type="ECO:0000313" key="5">
    <source>
        <dbReference type="Proteomes" id="UP000596035"/>
    </source>
</evidence>
<evidence type="ECO:0000313" key="2">
    <source>
        <dbReference type="EMBL" id="ASB40666.1"/>
    </source>
</evidence>
<feature type="transmembrane region" description="Helical" evidence="1">
    <location>
        <begin position="68"/>
        <end position="92"/>
    </location>
</feature>
<dbReference type="NCBIfam" id="TIGR04086">
    <property type="entry name" value="TIGR04086_membr"/>
    <property type="match status" value="1"/>
</dbReference>
<gene>
    <name evidence="2" type="ORF">ADH66_08320</name>
    <name evidence="3" type="ORF">I5Q82_18355</name>
</gene>
<reference evidence="3 5" key="3">
    <citation type="submission" date="2020-11" db="EMBL/GenBank/DDBJ databases">
        <title>Closed and high quality bacterial genomes of the OMM12 community.</title>
        <authorList>
            <person name="Marbouty M."/>
            <person name="Lamy-Besnier Q."/>
            <person name="Debarbieux L."/>
            <person name="Koszul R."/>
        </authorList>
    </citation>
    <scope>NUCLEOTIDE SEQUENCE [LARGE SCALE GENOMIC DNA]</scope>
    <source>
        <strain evidence="3 5">KB18</strain>
    </source>
</reference>